<protein>
    <submittedName>
        <fullName evidence="1">DUF1508 domain-containing protein</fullName>
    </submittedName>
</protein>
<name>A0ACD1FIN0_MYCFR</name>
<accession>A0ACD1FIN0</accession>
<organism evidence="1 2">
    <name type="scientific">Mycolicibacterium farcinogenes</name>
    <name type="common">Mycobacterium farcinogenes</name>
    <dbReference type="NCBI Taxonomy" id="1802"/>
    <lineage>
        <taxon>Bacteria</taxon>
        <taxon>Bacillati</taxon>
        <taxon>Actinomycetota</taxon>
        <taxon>Actinomycetes</taxon>
        <taxon>Mycobacteriales</taxon>
        <taxon>Mycobacteriaceae</taxon>
        <taxon>Mycolicibacterium</taxon>
    </lineage>
</organism>
<evidence type="ECO:0000313" key="1">
    <source>
        <dbReference type="EMBL" id="QZH66928.1"/>
    </source>
</evidence>
<dbReference type="EMBL" id="CP081673">
    <property type="protein sequence ID" value="QZH66928.1"/>
    <property type="molecule type" value="Genomic_DNA"/>
</dbReference>
<keyword evidence="2" id="KW-1185">Reference proteome</keyword>
<sequence>MAMFVIRRSKDNQFYFYFRANNNEIVATSELYKQKQSAIDGIEAIKREAASASTVDLTNEPPL</sequence>
<dbReference type="Proteomes" id="UP000825598">
    <property type="component" value="Chromosome"/>
</dbReference>
<reference evidence="1" key="1">
    <citation type="submission" date="2021-07" db="EMBL/GenBank/DDBJ databases">
        <title>Complete Genome Sequences of Mycobacterium farcinogenes Isolated from Clinical Specimens from Patients in Thailand.</title>
        <authorList>
            <person name="Sodsai P."/>
        </authorList>
    </citation>
    <scope>NUCLEOTIDE SEQUENCE</scope>
    <source>
        <strain evidence="1">BKK/CU-MFGFA-001</strain>
    </source>
</reference>
<gene>
    <name evidence="1" type="ORF">K6L26_04390</name>
</gene>
<evidence type="ECO:0000313" key="2">
    <source>
        <dbReference type="Proteomes" id="UP000825598"/>
    </source>
</evidence>
<proteinExistence type="predicted"/>